<dbReference type="RefSeq" id="WP_187572650.1">
    <property type="nucleotide sequence ID" value="NZ_CP060731.1"/>
</dbReference>
<dbReference type="Proteomes" id="UP000515838">
    <property type="component" value="Chromosome"/>
</dbReference>
<dbReference type="EMBL" id="CP060731">
    <property type="protein sequence ID" value="QNN76931.1"/>
    <property type="molecule type" value="Genomic_DNA"/>
</dbReference>
<name>A0A7G9TA06_PSEMX</name>
<evidence type="ECO:0000313" key="2">
    <source>
        <dbReference type="Proteomes" id="UP000515838"/>
    </source>
</evidence>
<dbReference type="GeneID" id="81471976"/>
<proteinExistence type="predicted"/>
<evidence type="ECO:0000313" key="1">
    <source>
        <dbReference type="EMBL" id="QNN76931.1"/>
    </source>
</evidence>
<dbReference type="AlphaFoldDB" id="A0A7G9TA06"/>
<accession>A0A7G9TA06</accession>
<organism evidence="1 2">
    <name type="scientific">Pseudoxanthomonas mexicana</name>
    <dbReference type="NCBI Taxonomy" id="128785"/>
    <lineage>
        <taxon>Bacteria</taxon>
        <taxon>Pseudomonadati</taxon>
        <taxon>Pseudomonadota</taxon>
        <taxon>Gammaproteobacteria</taxon>
        <taxon>Lysobacterales</taxon>
        <taxon>Lysobacteraceae</taxon>
        <taxon>Pseudoxanthomonas</taxon>
    </lineage>
</organism>
<sequence length="130" mass="14868">MDFDKSSEIIISLAREVVSMVRRIDPDWTRAYWRFESEESRFGSNASYETRSGVELVSALRESSTYSRLNDLGRQLWGAEPVPEKRFLVCLLIVDAQLDYEVMFERQDLSKWRITKLDGASGRPAGLAAA</sequence>
<gene>
    <name evidence="1" type="ORF">IAE60_13415</name>
</gene>
<protein>
    <submittedName>
        <fullName evidence="1">Uncharacterized protein</fullName>
    </submittedName>
</protein>
<reference evidence="1 2" key="1">
    <citation type="submission" date="2020-08" db="EMBL/GenBank/DDBJ databases">
        <title>Streptomycin Non-resistant strain, P. mexicana.</title>
        <authorList>
            <person name="Ganesh-Kumar S."/>
            <person name="Zhe T."/>
            <person name="Yu Z."/>
            <person name="Min Y."/>
        </authorList>
    </citation>
    <scope>NUCLEOTIDE SEQUENCE [LARGE SCALE GENOMIC DNA]</scope>
    <source>
        <strain evidence="1 2">GTZY2</strain>
    </source>
</reference>